<dbReference type="Proteomes" id="UP000199460">
    <property type="component" value="Unassembled WGS sequence"/>
</dbReference>
<evidence type="ECO:0000256" key="1">
    <source>
        <dbReference type="SAM" id="SignalP"/>
    </source>
</evidence>
<protein>
    <submittedName>
        <fullName evidence="2">ABC-type amino acid transport substrate-binding protein</fullName>
    </submittedName>
</protein>
<dbReference type="EMBL" id="FNJJ01000006">
    <property type="protein sequence ID" value="SDP80994.1"/>
    <property type="molecule type" value="Genomic_DNA"/>
</dbReference>
<dbReference type="SUPFAM" id="SSF53850">
    <property type="entry name" value="Periplasmic binding protein-like II"/>
    <property type="match status" value="1"/>
</dbReference>
<keyword evidence="3" id="KW-1185">Reference proteome</keyword>
<name>A0A1H0VRK8_9GAMM</name>
<dbReference type="RefSeq" id="WP_090430483.1">
    <property type="nucleotide sequence ID" value="NZ_FNJJ01000006.1"/>
</dbReference>
<keyword evidence="1" id="KW-0732">Signal</keyword>
<sequence length="241" mass="27967">MKSLLCLPVLCLCLQAHSQETIRVGVELQPYLPYYEVQDDEYRGYARELLDAFAASRGYRFIYEPRPVQRLHRDFLSGRFDLKYPDHPLWNAEQKAGLVIHYSQPTATYLDGMLLKPSDLGQEPGRVKLLGTQNGFTPWPYLEAIRSGRMQLVQNNRIDALLRMALSNRIDAVYLNPRVAAHHLQQLGLTPDALVFAPQMGYVEDHYYLSSIRRPELIAEFDRFLLEHAEQIELMRRRHGL</sequence>
<gene>
    <name evidence="2" type="ORF">SAMN05216213_10630</name>
</gene>
<dbReference type="GeneID" id="300931776"/>
<evidence type="ECO:0000313" key="2">
    <source>
        <dbReference type="EMBL" id="SDP80994.1"/>
    </source>
</evidence>
<proteinExistence type="predicted"/>
<accession>A0A1H0VRK8</accession>
<feature type="chain" id="PRO_5011609849" evidence="1">
    <location>
        <begin position="19"/>
        <end position="241"/>
    </location>
</feature>
<evidence type="ECO:0000313" key="3">
    <source>
        <dbReference type="Proteomes" id="UP000199460"/>
    </source>
</evidence>
<dbReference type="OrthoDB" id="5416480at2"/>
<feature type="signal peptide" evidence="1">
    <location>
        <begin position="1"/>
        <end position="18"/>
    </location>
</feature>
<dbReference type="Gene3D" id="3.40.190.10">
    <property type="entry name" value="Periplasmic binding protein-like II"/>
    <property type="match status" value="2"/>
</dbReference>
<dbReference type="AlphaFoldDB" id="A0A1H0VRK8"/>
<organism evidence="2 3">
    <name type="scientific">Ectopseudomonas guguanensis</name>
    <dbReference type="NCBI Taxonomy" id="1198456"/>
    <lineage>
        <taxon>Bacteria</taxon>
        <taxon>Pseudomonadati</taxon>
        <taxon>Pseudomonadota</taxon>
        <taxon>Gammaproteobacteria</taxon>
        <taxon>Pseudomonadales</taxon>
        <taxon>Pseudomonadaceae</taxon>
        <taxon>Ectopseudomonas</taxon>
    </lineage>
</organism>
<reference evidence="3" key="1">
    <citation type="submission" date="2016-10" db="EMBL/GenBank/DDBJ databases">
        <authorList>
            <person name="Varghese N."/>
            <person name="Submissions S."/>
        </authorList>
    </citation>
    <scope>NUCLEOTIDE SEQUENCE [LARGE SCALE GENOMIC DNA]</scope>
    <source>
        <strain evidence="3">JCM 18416</strain>
    </source>
</reference>